<evidence type="ECO:0000256" key="1">
    <source>
        <dbReference type="ARBA" id="ARBA00022690"/>
    </source>
</evidence>
<dbReference type="RefSeq" id="WP_177171830.1">
    <property type="nucleotide sequence ID" value="NZ_FOBH01000007.1"/>
</dbReference>
<dbReference type="EMBL" id="FOBH01000007">
    <property type="protein sequence ID" value="SEL24884.1"/>
    <property type="molecule type" value="Genomic_DNA"/>
</dbReference>
<gene>
    <name evidence="4" type="ORF">SAMN05216387_10778</name>
</gene>
<evidence type="ECO:0000313" key="5">
    <source>
        <dbReference type="Proteomes" id="UP000198620"/>
    </source>
</evidence>
<keyword evidence="5" id="KW-1185">Reference proteome</keyword>
<evidence type="ECO:0000313" key="4">
    <source>
        <dbReference type="EMBL" id="SEL24884.1"/>
    </source>
</evidence>
<organism evidence="4 5">
    <name type="scientific">Nitrosovibrio tenuis</name>
    <dbReference type="NCBI Taxonomy" id="1233"/>
    <lineage>
        <taxon>Bacteria</taxon>
        <taxon>Pseudomonadati</taxon>
        <taxon>Pseudomonadota</taxon>
        <taxon>Betaproteobacteria</taxon>
        <taxon>Nitrosomonadales</taxon>
        <taxon>Nitrosomonadaceae</taxon>
        <taxon>Nitrosovibrio</taxon>
    </lineage>
</organism>
<feature type="domain" description="Proteinase inhibitor I42 chagasin" evidence="3">
    <location>
        <begin position="9"/>
        <end position="111"/>
    </location>
</feature>
<dbReference type="Gene3D" id="2.60.40.2020">
    <property type="match status" value="1"/>
</dbReference>
<sequence length="115" mass="12327">MEASSELVLHPGAEYRVVLGGLGSAGYVWEFQINGPPGVIAIRPVLPVLPESPPKAPDAPDAAHPSALQTTSVEHTFIIDALEPGEAEALFFLRRPWQKDVPPVRTVTVRVTVAI</sequence>
<dbReference type="InterPro" id="IPR036331">
    <property type="entry name" value="Chagasin-like_sf"/>
</dbReference>
<accession>A0A1H7NNH3</accession>
<keyword evidence="2" id="KW-0789">Thiol protease inhibitor</keyword>
<protein>
    <submittedName>
        <fullName evidence="4">Predicted secreted protein</fullName>
    </submittedName>
</protein>
<dbReference type="GO" id="GO:0004869">
    <property type="term" value="F:cysteine-type endopeptidase inhibitor activity"/>
    <property type="evidence" value="ECO:0007669"/>
    <property type="project" value="UniProtKB-KW"/>
</dbReference>
<dbReference type="Pfam" id="PF09394">
    <property type="entry name" value="Inhibitor_I42"/>
    <property type="match status" value="1"/>
</dbReference>
<name>A0A1H7NNH3_9PROT</name>
<evidence type="ECO:0000256" key="2">
    <source>
        <dbReference type="ARBA" id="ARBA00022704"/>
    </source>
</evidence>
<proteinExistence type="predicted"/>
<reference evidence="4 5" key="1">
    <citation type="submission" date="2016-10" db="EMBL/GenBank/DDBJ databases">
        <authorList>
            <person name="de Groot N.N."/>
        </authorList>
    </citation>
    <scope>NUCLEOTIDE SEQUENCE [LARGE SCALE GENOMIC DNA]</scope>
    <source>
        <strain evidence="4 5">Nv1</strain>
    </source>
</reference>
<dbReference type="Proteomes" id="UP000198620">
    <property type="component" value="Unassembled WGS sequence"/>
</dbReference>
<dbReference type="InterPro" id="IPR018990">
    <property type="entry name" value="Prot_inh_I42_chagasin"/>
</dbReference>
<evidence type="ECO:0000259" key="3">
    <source>
        <dbReference type="Pfam" id="PF09394"/>
    </source>
</evidence>
<keyword evidence="1" id="KW-0646">Protease inhibitor</keyword>
<dbReference type="AlphaFoldDB" id="A0A1H7NNH3"/>
<dbReference type="SUPFAM" id="SSF141066">
    <property type="entry name" value="ICP-like"/>
    <property type="match status" value="1"/>
</dbReference>